<reference evidence="1 2" key="1">
    <citation type="submission" date="2015-09" db="EMBL/GenBank/DDBJ databases">
        <title>Trachymyrmex zeteki WGS genome.</title>
        <authorList>
            <person name="Nygaard S."/>
            <person name="Hu H."/>
            <person name="Boomsma J."/>
            <person name="Zhang G."/>
        </authorList>
    </citation>
    <scope>NUCLEOTIDE SEQUENCE [LARGE SCALE GENOMIC DNA]</scope>
    <source>
        <strain evidence="1">Tzet28-1</strain>
        <tissue evidence="1">Whole body</tissue>
    </source>
</reference>
<evidence type="ECO:0000313" key="1">
    <source>
        <dbReference type="EMBL" id="KYQ54263.1"/>
    </source>
</evidence>
<dbReference type="AlphaFoldDB" id="A0A151X1H0"/>
<name>A0A151X1H0_9HYME</name>
<proteinExistence type="predicted"/>
<accession>A0A151X1H0</accession>
<gene>
    <name evidence="1" type="ORF">ALC60_06807</name>
</gene>
<sequence>MRAYICARSFSPSLARFPSSADPPWSTVMRDVRVRSGQVRQPTGSLDHMSETNDAHVTRWRHGSRRIAVLSADYSPNTCETHRSRTFDEYRHQ</sequence>
<keyword evidence="2" id="KW-1185">Reference proteome</keyword>
<dbReference type="EMBL" id="KQ982585">
    <property type="protein sequence ID" value="KYQ54263.1"/>
    <property type="molecule type" value="Genomic_DNA"/>
</dbReference>
<protein>
    <submittedName>
        <fullName evidence="1">Uncharacterized protein</fullName>
    </submittedName>
</protein>
<dbReference type="Proteomes" id="UP000075809">
    <property type="component" value="Unassembled WGS sequence"/>
</dbReference>
<organism evidence="1 2">
    <name type="scientific">Mycetomoellerius zeteki</name>
    <dbReference type="NCBI Taxonomy" id="64791"/>
    <lineage>
        <taxon>Eukaryota</taxon>
        <taxon>Metazoa</taxon>
        <taxon>Ecdysozoa</taxon>
        <taxon>Arthropoda</taxon>
        <taxon>Hexapoda</taxon>
        <taxon>Insecta</taxon>
        <taxon>Pterygota</taxon>
        <taxon>Neoptera</taxon>
        <taxon>Endopterygota</taxon>
        <taxon>Hymenoptera</taxon>
        <taxon>Apocrita</taxon>
        <taxon>Aculeata</taxon>
        <taxon>Formicoidea</taxon>
        <taxon>Formicidae</taxon>
        <taxon>Myrmicinae</taxon>
        <taxon>Mycetomoellerius</taxon>
    </lineage>
</organism>
<evidence type="ECO:0000313" key="2">
    <source>
        <dbReference type="Proteomes" id="UP000075809"/>
    </source>
</evidence>